<keyword evidence="6" id="KW-1185">Reference proteome</keyword>
<proteinExistence type="predicted"/>
<reference evidence="5" key="1">
    <citation type="submission" date="2021-04" db="EMBL/GenBank/DDBJ databases">
        <title>Ouciella asimina sp. nov., isolated from the surface seawater in the hydrothermal field of Okinawa Trough.</title>
        <authorList>
            <person name="Shuang W."/>
        </authorList>
    </citation>
    <scope>NUCLEOTIDE SEQUENCE</scope>
    <source>
        <strain evidence="5">LXI357</strain>
    </source>
</reference>
<name>A0A8T4IE01_9SPHN</name>
<dbReference type="EMBL" id="JAGRQC010000002">
    <property type="protein sequence ID" value="MBR0552773.1"/>
    <property type="molecule type" value="Genomic_DNA"/>
</dbReference>
<dbReference type="AlphaFoldDB" id="A0A8T4IE01"/>
<keyword evidence="3" id="KW-1133">Transmembrane helix</keyword>
<accession>A0A8T4IE01</accession>
<evidence type="ECO:0000313" key="6">
    <source>
        <dbReference type="Proteomes" id="UP000676996"/>
    </source>
</evidence>
<dbReference type="RefSeq" id="WP_284054007.1">
    <property type="nucleotide sequence ID" value="NZ_JAGRQC010000002.1"/>
</dbReference>
<sequence length="42" mass="4565">MATIGVLLGRKADEYMGKSAEALGRVALIVIDVSMLHQHIWA</sequence>
<evidence type="ECO:0000256" key="1">
    <source>
        <dbReference type="ARBA" id="ARBA00022475"/>
    </source>
</evidence>
<dbReference type="InterPro" id="IPR003810">
    <property type="entry name" value="Mntp/YtaF"/>
</dbReference>
<evidence type="ECO:0000313" key="5">
    <source>
        <dbReference type="EMBL" id="MBR0552773.1"/>
    </source>
</evidence>
<keyword evidence="1" id="KW-1003">Cell membrane</keyword>
<dbReference type="Proteomes" id="UP000676996">
    <property type="component" value="Unassembled WGS sequence"/>
</dbReference>
<evidence type="ECO:0000256" key="3">
    <source>
        <dbReference type="ARBA" id="ARBA00022989"/>
    </source>
</evidence>
<comment type="caution">
    <text evidence="5">The sequence shown here is derived from an EMBL/GenBank/DDBJ whole genome shotgun (WGS) entry which is preliminary data.</text>
</comment>
<keyword evidence="4" id="KW-0472">Membrane</keyword>
<keyword evidence="2" id="KW-0812">Transmembrane</keyword>
<organism evidence="5 6">
    <name type="scientific">Stakelama marina</name>
    <dbReference type="NCBI Taxonomy" id="2826939"/>
    <lineage>
        <taxon>Bacteria</taxon>
        <taxon>Pseudomonadati</taxon>
        <taxon>Pseudomonadota</taxon>
        <taxon>Alphaproteobacteria</taxon>
        <taxon>Sphingomonadales</taxon>
        <taxon>Sphingomonadaceae</taxon>
        <taxon>Stakelama</taxon>
    </lineage>
</organism>
<evidence type="ECO:0000256" key="4">
    <source>
        <dbReference type="ARBA" id="ARBA00023136"/>
    </source>
</evidence>
<dbReference type="Pfam" id="PF02659">
    <property type="entry name" value="Mntp"/>
    <property type="match status" value="1"/>
</dbReference>
<protein>
    <submittedName>
        <fullName evidence="5">Manganese efflux pump</fullName>
    </submittedName>
</protein>
<evidence type="ECO:0000256" key="2">
    <source>
        <dbReference type="ARBA" id="ARBA00022692"/>
    </source>
</evidence>
<gene>
    <name evidence="5" type="ORF">J7S20_09680</name>
</gene>